<dbReference type="STRING" id="109895.A0A507E4J2"/>
<dbReference type="PANTHER" id="PTHR23183">
    <property type="entry name" value="NOP14"/>
    <property type="match status" value="1"/>
</dbReference>
<feature type="region of interest" description="Disordered" evidence="8">
    <location>
        <begin position="1"/>
        <end position="56"/>
    </location>
</feature>
<feature type="compositionally biased region" description="Acidic residues" evidence="8">
    <location>
        <begin position="336"/>
        <end position="345"/>
    </location>
</feature>
<gene>
    <name evidence="9" type="ORF">PhCBS80983_g03428</name>
</gene>
<dbReference type="Pfam" id="PF04147">
    <property type="entry name" value="Nop14"/>
    <property type="match status" value="1"/>
</dbReference>
<feature type="compositionally biased region" description="Acidic residues" evidence="8">
    <location>
        <begin position="467"/>
        <end position="510"/>
    </location>
</feature>
<feature type="compositionally biased region" description="Low complexity" evidence="8">
    <location>
        <begin position="402"/>
        <end position="414"/>
    </location>
</feature>
<organism evidence="9 10">
    <name type="scientific">Powellomyces hirtus</name>
    <dbReference type="NCBI Taxonomy" id="109895"/>
    <lineage>
        <taxon>Eukaryota</taxon>
        <taxon>Fungi</taxon>
        <taxon>Fungi incertae sedis</taxon>
        <taxon>Chytridiomycota</taxon>
        <taxon>Chytridiomycota incertae sedis</taxon>
        <taxon>Chytridiomycetes</taxon>
        <taxon>Spizellomycetales</taxon>
        <taxon>Powellomycetaceae</taxon>
        <taxon>Powellomyces</taxon>
    </lineage>
</organism>
<keyword evidence="10" id="KW-1185">Reference proteome</keyword>
<dbReference type="EMBL" id="QEAQ01000043">
    <property type="protein sequence ID" value="TPX58020.1"/>
    <property type="molecule type" value="Genomic_DNA"/>
</dbReference>
<dbReference type="Proteomes" id="UP000318582">
    <property type="component" value="Unassembled WGS sequence"/>
</dbReference>
<feature type="compositionally biased region" description="Acidic residues" evidence="8">
    <location>
        <begin position="222"/>
        <end position="233"/>
    </location>
</feature>
<evidence type="ECO:0000256" key="4">
    <source>
        <dbReference type="ARBA" id="ARBA00022552"/>
    </source>
</evidence>
<protein>
    <recommendedName>
        <fullName evidence="11">Nop14-like protein</fullName>
    </recommendedName>
</protein>
<comment type="similarity">
    <text evidence="2">Belongs to the NOP14 family.</text>
</comment>
<feature type="region of interest" description="Disordered" evidence="8">
    <location>
        <begin position="190"/>
        <end position="246"/>
    </location>
</feature>
<evidence type="ECO:0000313" key="10">
    <source>
        <dbReference type="Proteomes" id="UP000318582"/>
    </source>
</evidence>
<feature type="region of interest" description="Disordered" evidence="8">
    <location>
        <begin position="458"/>
        <end position="510"/>
    </location>
</feature>
<evidence type="ECO:0000256" key="7">
    <source>
        <dbReference type="SAM" id="Coils"/>
    </source>
</evidence>
<feature type="region of interest" description="Disordered" evidence="8">
    <location>
        <begin position="377"/>
        <end position="428"/>
    </location>
</feature>
<evidence type="ECO:0000256" key="2">
    <source>
        <dbReference type="ARBA" id="ARBA00007466"/>
    </source>
</evidence>
<keyword evidence="7" id="KW-0175">Coiled coil</keyword>
<keyword evidence="5" id="KW-0539">Nucleus</keyword>
<keyword evidence="4" id="KW-0698">rRNA processing</keyword>
<evidence type="ECO:0000256" key="1">
    <source>
        <dbReference type="ARBA" id="ARBA00004604"/>
    </source>
</evidence>
<sequence length="1037" mass="115383">MGKPDPTTATTTGHPSKGGSALKRLKASLKSAGVIGKHQKISKKKSTTQRAAALGERKEAREILRGLSTKARDTNPFETKINRQKHDVLNRKIKGATGKPGVVRKRGEENRTRTLAVEMDRRNKDSAFVDRRFGERDATMSLEDKMLERFMKEKSKRAADRGSMFNLEDDDEDMMELTHMGQSLNAFSDAGLQKVHADPADDSDSGQIDKDTVRYTHFGGFSEDDEAAADPNDDGTGKRKSKNEVMKEVIAKSKLHKRERQMLKEQDEDLAEELDAQLDDIKALLATNKPAAPYKAFDALTGATDTNTIPVSNKRGHDAAAAGQAANDNRRRGQDEDGDEEDYDDYDRFVRELATERRAKPTDRLKTEQELAAAEKLRLEQLEKDRQRRMMGLPTEKEEAAAKMQAKLDAAASANKRPAEADDLGDDDYTAAVETMVRDEEEVPLLYRDGRLLNKEVFMRKRRKVDGDDDEEQDEDEDEEDGTEDEDDDEEEDDDDEEEDESDADENDWAIEDVNDTLGEEAGSDDNNNDKEHVSITTTTTTASSSKPHFVPTKQRTVDETAAKELPYTFTAPDTHDDFLALVGDRTPEEQATIVQRLRALHHVKLGGDNRKKLEKLLEILLTHLTHLSNTPTTPTTLPTINALSAPTIELSQQFPTQAATHFLTLTTALQKKLSRDLASTAPHRRASALPHLDALVAFRLVGRIFSTSDLKHEVVTPVMLLMSQYLSQAPVADWRGALSGLFVCEMLAEYQALSKRFIPEAVNFLATVLALILPTSSSCEPTTETDTNIATETDIASIETAPILDPAVTCLRIRDWETATAKPSSSPPVSLLHTLAKLNTTTTTTTPPTPPSEPAKLALLTTTLTLLTRYMRLYMDSPTFPTLFAAIPHLLTHIPPTLSFPALTTTHTLLTALTHSTTLKRRPLVLQKFKPTPLATHVPKFDTHYSVDRKAQARDPDRARATAAKLKFEYKKELKGAVRELRKDASFVNRKRTATLKQADAAYKSKMDKILGGLANQEGAMRGYERELKKAKGKKR</sequence>
<dbReference type="GO" id="GO:0030490">
    <property type="term" value="P:maturation of SSU-rRNA"/>
    <property type="evidence" value="ECO:0007669"/>
    <property type="project" value="TreeGrafter"/>
</dbReference>
<proteinExistence type="inferred from homology"/>
<evidence type="ECO:0000256" key="8">
    <source>
        <dbReference type="SAM" id="MobiDB-lite"/>
    </source>
</evidence>
<evidence type="ECO:0000313" key="9">
    <source>
        <dbReference type="EMBL" id="TPX58020.1"/>
    </source>
</evidence>
<feature type="compositionally biased region" description="Basic residues" evidence="8">
    <location>
        <begin position="37"/>
        <end position="47"/>
    </location>
</feature>
<feature type="coiled-coil region" evidence="7">
    <location>
        <begin position="972"/>
        <end position="1035"/>
    </location>
</feature>
<feature type="region of interest" description="Disordered" evidence="8">
    <location>
        <begin position="304"/>
        <end position="348"/>
    </location>
</feature>
<dbReference type="InterPro" id="IPR007276">
    <property type="entry name" value="Nop14"/>
</dbReference>
<evidence type="ECO:0000256" key="5">
    <source>
        <dbReference type="ARBA" id="ARBA00023242"/>
    </source>
</evidence>
<evidence type="ECO:0000256" key="3">
    <source>
        <dbReference type="ARBA" id="ARBA00022517"/>
    </source>
</evidence>
<dbReference type="AlphaFoldDB" id="A0A507E4J2"/>
<evidence type="ECO:0000256" key="6">
    <source>
        <dbReference type="ARBA" id="ARBA00024695"/>
    </source>
</evidence>
<comment type="caution">
    <text evidence="9">The sequence shown here is derived from an EMBL/GenBank/DDBJ whole genome shotgun (WGS) entry which is preliminary data.</text>
</comment>
<evidence type="ECO:0008006" key="11">
    <source>
        <dbReference type="Google" id="ProtNLM"/>
    </source>
</evidence>
<dbReference type="GO" id="GO:0032040">
    <property type="term" value="C:small-subunit processome"/>
    <property type="evidence" value="ECO:0007669"/>
    <property type="project" value="InterPro"/>
</dbReference>
<reference evidence="9 10" key="1">
    <citation type="journal article" date="2019" name="Sci. Rep.">
        <title>Comparative genomics of chytrid fungi reveal insights into the obligate biotrophic and pathogenic lifestyle of Synchytrium endobioticum.</title>
        <authorList>
            <person name="van de Vossenberg B.T.L.H."/>
            <person name="Warris S."/>
            <person name="Nguyen H.D.T."/>
            <person name="van Gent-Pelzer M.P.E."/>
            <person name="Joly D.L."/>
            <person name="van de Geest H.C."/>
            <person name="Bonants P.J.M."/>
            <person name="Smith D.S."/>
            <person name="Levesque C.A."/>
            <person name="van der Lee T.A.J."/>
        </authorList>
    </citation>
    <scope>NUCLEOTIDE SEQUENCE [LARGE SCALE GENOMIC DNA]</scope>
    <source>
        <strain evidence="9 10">CBS 809.83</strain>
    </source>
</reference>
<comment type="subcellular location">
    <subcellularLocation>
        <location evidence="1">Nucleus</location>
        <location evidence="1">Nucleolus</location>
    </subcellularLocation>
</comment>
<name>A0A507E4J2_9FUNG</name>
<keyword evidence="3" id="KW-0690">Ribosome biogenesis</keyword>
<comment type="function">
    <text evidence="6">Involved in nucleolar processing of pre-18S ribosomal RNA. Has a role in the nuclear export of 40S pre-ribosomal subunit to the cytoplasm.</text>
</comment>
<dbReference type="PANTHER" id="PTHR23183:SF0">
    <property type="entry name" value="NUCLEOLAR PROTEIN 14"/>
    <property type="match status" value="1"/>
</dbReference>
<accession>A0A507E4J2</accession>
<feature type="compositionally biased region" description="Basic and acidic residues" evidence="8">
    <location>
        <begin position="377"/>
        <end position="388"/>
    </location>
</feature>
<dbReference type="GO" id="GO:0030692">
    <property type="term" value="C:Noc4p-Nop14p complex"/>
    <property type="evidence" value="ECO:0007669"/>
    <property type="project" value="TreeGrafter"/>
</dbReference>